<evidence type="ECO:0000313" key="2">
    <source>
        <dbReference type="Proteomes" id="UP001165653"/>
    </source>
</evidence>
<gene>
    <name evidence="1" type="ORF">OJ996_09125</name>
</gene>
<protein>
    <submittedName>
        <fullName evidence="1">Uncharacterized protein</fullName>
    </submittedName>
</protein>
<accession>A0ABT3G1L6</accession>
<dbReference type="EMBL" id="JAPDDR010000004">
    <property type="protein sequence ID" value="MCW1913735.1"/>
    <property type="molecule type" value="Genomic_DNA"/>
</dbReference>
<reference evidence="1" key="1">
    <citation type="submission" date="2022-10" db="EMBL/GenBank/DDBJ databases">
        <title>Luteolibacter sp. GHJ8, whole genome shotgun sequencing project.</title>
        <authorList>
            <person name="Zhao G."/>
            <person name="Shen L."/>
        </authorList>
    </citation>
    <scope>NUCLEOTIDE SEQUENCE</scope>
    <source>
        <strain evidence="1">GHJ8</strain>
    </source>
</reference>
<proteinExistence type="predicted"/>
<evidence type="ECO:0000313" key="1">
    <source>
        <dbReference type="EMBL" id="MCW1913735.1"/>
    </source>
</evidence>
<dbReference type="Proteomes" id="UP001165653">
    <property type="component" value="Unassembled WGS sequence"/>
</dbReference>
<sequence length="67" mass="7194">MSDIAEEPVKPKKTAEEPVKLARIRTLKSGVKAKGFTFGAKQTVDGVPLAHAEYLKGQGEAEILEVS</sequence>
<name>A0ABT3G1L6_9BACT</name>
<keyword evidence="2" id="KW-1185">Reference proteome</keyword>
<organism evidence="1 2">
    <name type="scientific">Luteolibacter rhizosphaerae</name>
    <dbReference type="NCBI Taxonomy" id="2989719"/>
    <lineage>
        <taxon>Bacteria</taxon>
        <taxon>Pseudomonadati</taxon>
        <taxon>Verrucomicrobiota</taxon>
        <taxon>Verrucomicrobiia</taxon>
        <taxon>Verrucomicrobiales</taxon>
        <taxon>Verrucomicrobiaceae</taxon>
        <taxon>Luteolibacter</taxon>
    </lineage>
</organism>
<dbReference type="RefSeq" id="WP_264513236.1">
    <property type="nucleotide sequence ID" value="NZ_JAPDDR010000004.1"/>
</dbReference>
<comment type="caution">
    <text evidence="1">The sequence shown here is derived from an EMBL/GenBank/DDBJ whole genome shotgun (WGS) entry which is preliminary data.</text>
</comment>